<keyword evidence="3 6" id="KW-0418">Kinase</keyword>
<evidence type="ECO:0000313" key="7">
    <source>
        <dbReference type="Proteomes" id="UP000030665"/>
    </source>
</evidence>
<dbReference type="GO" id="GO:0030975">
    <property type="term" value="F:thiamine binding"/>
    <property type="evidence" value="ECO:0007669"/>
    <property type="project" value="InterPro"/>
</dbReference>
<accession>A0A077Z0D3</accession>
<dbReference type="Pfam" id="PF04265">
    <property type="entry name" value="TPK_B1_binding"/>
    <property type="match status" value="1"/>
</dbReference>
<sequence>MHRMHSENFSMIPDIVCGDLDSITNESLRFLENKGTAVIRVREQESTDFTKCVRVIVERAEQMKLELEMLVAIGGLCGRFDHVFGCVQSMFLHQDEHPEVPLFLWHKESLLFLLPQGEHRILLDRSLTTGKCGLIPVGRPVKQVFTSGLRWDLNGHQLAFGELVSSSNEVVGNQVTVNTSDTLLFTLELNTEHLKLAPVNRKA</sequence>
<evidence type="ECO:0000259" key="5">
    <source>
        <dbReference type="SMART" id="SM00983"/>
    </source>
</evidence>
<reference evidence="6" key="1">
    <citation type="submission" date="2014-01" db="EMBL/GenBank/DDBJ databases">
        <authorList>
            <person name="Aslett M."/>
        </authorList>
    </citation>
    <scope>NUCLEOTIDE SEQUENCE</scope>
</reference>
<dbReference type="Gene3D" id="2.60.120.320">
    <property type="entry name" value="Thiamin pyrophosphokinase, thiamin-binding domain"/>
    <property type="match status" value="1"/>
</dbReference>
<dbReference type="CDD" id="cd07995">
    <property type="entry name" value="TPK"/>
    <property type="match status" value="1"/>
</dbReference>
<dbReference type="InterPro" id="IPR036371">
    <property type="entry name" value="TPK_B1-bd_sf"/>
</dbReference>
<gene>
    <name evidence="6" type="ORF">TTRE_0000172401</name>
</gene>
<dbReference type="FunFam" id="2.60.120.320:FF:000001">
    <property type="entry name" value="Thiamine pyrophosphokinase"/>
    <property type="match status" value="1"/>
</dbReference>
<evidence type="ECO:0000256" key="3">
    <source>
        <dbReference type="ARBA" id="ARBA00022777"/>
    </source>
</evidence>
<dbReference type="SUPFAM" id="SSF63999">
    <property type="entry name" value="Thiamin pyrophosphokinase, catalytic domain"/>
    <property type="match status" value="1"/>
</dbReference>
<dbReference type="GO" id="GO:0004788">
    <property type="term" value="F:thiamine diphosphokinase activity"/>
    <property type="evidence" value="ECO:0007669"/>
    <property type="project" value="InterPro"/>
</dbReference>
<name>A0A077Z0D3_TRITR</name>
<reference evidence="6" key="2">
    <citation type="submission" date="2014-03" db="EMBL/GenBank/DDBJ databases">
        <title>The whipworm genome and dual-species transcriptomics of an intimate host-pathogen interaction.</title>
        <authorList>
            <person name="Foth B.J."/>
            <person name="Tsai I.J."/>
            <person name="Reid A.J."/>
            <person name="Bancroft A.J."/>
            <person name="Nichol S."/>
            <person name="Tracey A."/>
            <person name="Holroyd N."/>
            <person name="Cotton J.A."/>
            <person name="Stanley E.J."/>
            <person name="Zarowiecki M."/>
            <person name="Liu J.Z."/>
            <person name="Huckvale T."/>
            <person name="Cooper P.J."/>
            <person name="Grencis R.K."/>
            <person name="Berriman M."/>
        </authorList>
    </citation>
    <scope>NUCLEOTIDE SEQUENCE [LARGE SCALE GENOMIC DNA]</scope>
</reference>
<protein>
    <submittedName>
        <fullName evidence="6">Thiamin pyrophosphokinase 1</fullName>
    </submittedName>
</protein>
<dbReference type="InterPro" id="IPR006282">
    <property type="entry name" value="Thi_PPkinase"/>
</dbReference>
<dbReference type="Pfam" id="PF04263">
    <property type="entry name" value="TPK_catalytic"/>
    <property type="match status" value="1"/>
</dbReference>
<keyword evidence="2" id="KW-0547">Nucleotide-binding</keyword>
<dbReference type="GO" id="GO:0016301">
    <property type="term" value="F:kinase activity"/>
    <property type="evidence" value="ECO:0007669"/>
    <property type="project" value="UniProtKB-KW"/>
</dbReference>
<dbReference type="NCBIfam" id="TIGR01378">
    <property type="entry name" value="thi_PPkinase"/>
    <property type="match status" value="1"/>
</dbReference>
<dbReference type="PANTHER" id="PTHR13622">
    <property type="entry name" value="THIAMIN PYROPHOSPHOKINASE"/>
    <property type="match status" value="1"/>
</dbReference>
<dbReference type="Gene3D" id="3.40.50.10240">
    <property type="entry name" value="Thiamin pyrophosphokinase, catalytic domain"/>
    <property type="match status" value="1"/>
</dbReference>
<keyword evidence="1" id="KW-0808">Transferase</keyword>
<dbReference type="GO" id="GO:0005524">
    <property type="term" value="F:ATP binding"/>
    <property type="evidence" value="ECO:0007669"/>
    <property type="project" value="UniProtKB-KW"/>
</dbReference>
<evidence type="ECO:0000256" key="4">
    <source>
        <dbReference type="ARBA" id="ARBA00022840"/>
    </source>
</evidence>
<dbReference type="STRING" id="36087.A0A077Z0D3"/>
<dbReference type="InterPro" id="IPR007373">
    <property type="entry name" value="Thiamin_PyroPKinase_B1-bd"/>
</dbReference>
<evidence type="ECO:0000256" key="2">
    <source>
        <dbReference type="ARBA" id="ARBA00022741"/>
    </source>
</evidence>
<dbReference type="GO" id="GO:0009229">
    <property type="term" value="P:thiamine diphosphate biosynthetic process"/>
    <property type="evidence" value="ECO:0007669"/>
    <property type="project" value="InterPro"/>
</dbReference>
<evidence type="ECO:0000313" key="6">
    <source>
        <dbReference type="EMBL" id="CDW53459.1"/>
    </source>
</evidence>
<dbReference type="AlphaFoldDB" id="A0A077Z0D3"/>
<dbReference type="InterPro" id="IPR007371">
    <property type="entry name" value="TPK_catalytic"/>
</dbReference>
<keyword evidence="7" id="KW-1185">Reference proteome</keyword>
<dbReference type="SUPFAM" id="SSF63862">
    <property type="entry name" value="Thiamin pyrophosphokinase, substrate-binding domain"/>
    <property type="match status" value="1"/>
</dbReference>
<dbReference type="Proteomes" id="UP000030665">
    <property type="component" value="Unassembled WGS sequence"/>
</dbReference>
<dbReference type="SMART" id="SM00983">
    <property type="entry name" value="TPK_B1_binding"/>
    <property type="match status" value="1"/>
</dbReference>
<keyword evidence="4" id="KW-0067">ATP-binding</keyword>
<dbReference type="GO" id="GO:0006772">
    <property type="term" value="P:thiamine metabolic process"/>
    <property type="evidence" value="ECO:0007669"/>
    <property type="project" value="InterPro"/>
</dbReference>
<dbReference type="OrthoDB" id="25149at2759"/>
<evidence type="ECO:0000256" key="1">
    <source>
        <dbReference type="ARBA" id="ARBA00022679"/>
    </source>
</evidence>
<feature type="domain" description="Thiamin pyrophosphokinase thiamin-binding" evidence="5">
    <location>
        <begin position="117"/>
        <end position="183"/>
    </location>
</feature>
<proteinExistence type="predicted"/>
<dbReference type="PANTHER" id="PTHR13622:SF8">
    <property type="entry name" value="THIAMIN PYROPHOSPHOKINASE 1"/>
    <property type="match status" value="1"/>
</dbReference>
<organism evidence="6 7">
    <name type="scientific">Trichuris trichiura</name>
    <name type="common">Whipworm</name>
    <name type="synonym">Trichocephalus trichiurus</name>
    <dbReference type="NCBI Taxonomy" id="36087"/>
    <lineage>
        <taxon>Eukaryota</taxon>
        <taxon>Metazoa</taxon>
        <taxon>Ecdysozoa</taxon>
        <taxon>Nematoda</taxon>
        <taxon>Enoplea</taxon>
        <taxon>Dorylaimia</taxon>
        <taxon>Trichinellida</taxon>
        <taxon>Trichuridae</taxon>
        <taxon>Trichuris</taxon>
    </lineage>
</organism>
<dbReference type="EMBL" id="HG805854">
    <property type="protein sequence ID" value="CDW53459.1"/>
    <property type="molecule type" value="Genomic_DNA"/>
</dbReference>
<dbReference type="InterPro" id="IPR036759">
    <property type="entry name" value="TPK_catalytic_sf"/>
</dbReference>